<evidence type="ECO:0000259" key="10">
    <source>
        <dbReference type="PROSITE" id="PS50113"/>
    </source>
</evidence>
<keyword evidence="3 4" id="KW-0597">Phosphoprotein</keyword>
<evidence type="ECO:0000256" key="7">
    <source>
        <dbReference type="SAM" id="SignalP"/>
    </source>
</evidence>
<dbReference type="SMART" id="SM00448">
    <property type="entry name" value="REC"/>
    <property type="match status" value="1"/>
</dbReference>
<dbReference type="PROSITE" id="PS50110">
    <property type="entry name" value="RESPONSE_REGULATORY"/>
    <property type="match status" value="1"/>
</dbReference>
<dbReference type="SUPFAM" id="SSF55785">
    <property type="entry name" value="PYP-like sensor domain (PAS domain)"/>
    <property type="match status" value="1"/>
</dbReference>
<dbReference type="Gene3D" id="3.40.190.10">
    <property type="entry name" value="Periplasmic binding protein-like II"/>
    <property type="match status" value="6"/>
</dbReference>
<dbReference type="RefSeq" id="WP_152189396.1">
    <property type="nucleotide sequence ID" value="NZ_WFKI01000015.1"/>
</dbReference>
<dbReference type="SMART" id="SM00387">
    <property type="entry name" value="HATPase_c"/>
    <property type="match status" value="1"/>
</dbReference>
<protein>
    <recommendedName>
        <fullName evidence="2">histidine kinase</fullName>
        <ecNumber evidence="2">2.7.13.3</ecNumber>
    </recommendedName>
</protein>
<dbReference type="SUPFAM" id="SSF47226">
    <property type="entry name" value="Histidine-containing phosphotransfer domain, HPT domain"/>
    <property type="match status" value="1"/>
</dbReference>
<keyword evidence="7" id="KW-0732">Signal</keyword>
<dbReference type="GO" id="GO:0005886">
    <property type="term" value="C:plasma membrane"/>
    <property type="evidence" value="ECO:0007669"/>
    <property type="project" value="UniProtKB-SubCell"/>
</dbReference>
<gene>
    <name evidence="12" type="ORF">GBG18_06185</name>
    <name evidence="11" type="ORF">GBG19_06280</name>
</gene>
<dbReference type="CDD" id="cd00082">
    <property type="entry name" value="HisKA"/>
    <property type="match status" value="1"/>
</dbReference>
<name>A0A6L4WT47_9BACT</name>
<feature type="modified residue" description="4-aspartylphosphate" evidence="4">
    <location>
        <position position="1254"/>
    </location>
</feature>
<proteinExistence type="predicted"/>
<dbReference type="Gene3D" id="3.30.565.10">
    <property type="entry name" value="Histidine kinase-like ATPase, C-terminal domain"/>
    <property type="match status" value="1"/>
</dbReference>
<comment type="caution">
    <text evidence="11">The sequence shown here is derived from an EMBL/GenBank/DDBJ whole genome shotgun (WGS) entry which is preliminary data.</text>
</comment>
<feature type="chain" id="PRO_5026966370" description="histidine kinase" evidence="7">
    <location>
        <begin position="21"/>
        <end position="1523"/>
    </location>
</feature>
<dbReference type="EMBL" id="WFKK01000014">
    <property type="protein sequence ID" value="KAB7889387.1"/>
    <property type="molecule type" value="Genomic_DNA"/>
</dbReference>
<feature type="coiled-coil region" evidence="5">
    <location>
        <begin position="882"/>
        <end position="909"/>
    </location>
</feature>
<dbReference type="Proteomes" id="UP000472839">
    <property type="component" value="Unassembled WGS sequence"/>
</dbReference>
<dbReference type="PANTHER" id="PTHR45339:SF5">
    <property type="entry name" value="HISTIDINE KINASE"/>
    <property type="match status" value="1"/>
</dbReference>
<dbReference type="InterPro" id="IPR003661">
    <property type="entry name" value="HisK_dim/P_dom"/>
</dbReference>
<accession>A0A6L4WT47</accession>
<comment type="catalytic activity">
    <reaction evidence="1">
        <text>ATP + protein L-histidine = ADP + protein N-phospho-L-histidine.</text>
        <dbReference type="EC" id="2.7.13.3"/>
    </reaction>
</comment>
<dbReference type="SUPFAM" id="SSF55874">
    <property type="entry name" value="ATPase domain of HSP90 chaperone/DNA topoisomerase II/histidine kinase"/>
    <property type="match status" value="1"/>
</dbReference>
<evidence type="ECO:0000313" key="12">
    <source>
        <dbReference type="EMBL" id="KAB7891663.1"/>
    </source>
</evidence>
<dbReference type="CDD" id="cd16922">
    <property type="entry name" value="HATPase_EvgS-ArcB-TorS-like"/>
    <property type="match status" value="1"/>
</dbReference>
<dbReference type="PROSITE" id="PS50113">
    <property type="entry name" value="PAC"/>
    <property type="match status" value="1"/>
</dbReference>
<dbReference type="GO" id="GO:0005524">
    <property type="term" value="F:ATP binding"/>
    <property type="evidence" value="ECO:0007669"/>
    <property type="project" value="UniProtKB-KW"/>
</dbReference>
<keyword evidence="5" id="KW-0175">Coiled coil</keyword>
<evidence type="ECO:0000313" key="13">
    <source>
        <dbReference type="Proteomes" id="UP000461010"/>
    </source>
</evidence>
<evidence type="ECO:0000256" key="3">
    <source>
        <dbReference type="ARBA" id="ARBA00022553"/>
    </source>
</evidence>
<dbReference type="Pfam" id="PF00512">
    <property type="entry name" value="HisKA"/>
    <property type="match status" value="1"/>
</dbReference>
<feature type="domain" description="Histidine kinase" evidence="8">
    <location>
        <begin position="961"/>
        <end position="1182"/>
    </location>
</feature>
<dbReference type="Proteomes" id="UP000461010">
    <property type="component" value="Unassembled WGS sequence"/>
</dbReference>
<feature type="domain" description="Response regulatory" evidence="9">
    <location>
        <begin position="1205"/>
        <end position="1319"/>
    </location>
</feature>
<dbReference type="InterPro" id="IPR036641">
    <property type="entry name" value="HPT_dom_sf"/>
</dbReference>
<keyword evidence="6" id="KW-0472">Membrane</keyword>
<evidence type="ECO:0000256" key="1">
    <source>
        <dbReference type="ARBA" id="ARBA00000085"/>
    </source>
</evidence>
<dbReference type="InterPro" id="IPR004358">
    <property type="entry name" value="Sig_transdc_His_kin-like_C"/>
</dbReference>
<keyword evidence="6" id="KW-1133">Transmembrane helix</keyword>
<evidence type="ECO:0000256" key="4">
    <source>
        <dbReference type="PROSITE-ProRule" id="PRU00169"/>
    </source>
</evidence>
<dbReference type="InterPro" id="IPR005467">
    <property type="entry name" value="His_kinase_dom"/>
</dbReference>
<evidence type="ECO:0000313" key="11">
    <source>
        <dbReference type="EMBL" id="KAB7889387.1"/>
    </source>
</evidence>
<evidence type="ECO:0000313" key="14">
    <source>
        <dbReference type="Proteomes" id="UP000472839"/>
    </source>
</evidence>
<dbReference type="SUPFAM" id="SSF52172">
    <property type="entry name" value="CheY-like"/>
    <property type="match status" value="1"/>
</dbReference>
<feature type="transmembrane region" description="Helical" evidence="6">
    <location>
        <begin position="736"/>
        <end position="757"/>
    </location>
</feature>
<dbReference type="InterPro" id="IPR000700">
    <property type="entry name" value="PAS-assoc_C"/>
</dbReference>
<dbReference type="PROSITE" id="PS50109">
    <property type="entry name" value="HIS_KIN"/>
    <property type="match status" value="1"/>
</dbReference>
<dbReference type="Gene3D" id="3.40.50.2300">
    <property type="match status" value="1"/>
</dbReference>
<dbReference type="EC" id="2.7.13.3" evidence="2"/>
<dbReference type="SUPFAM" id="SSF53850">
    <property type="entry name" value="Periplasmic binding protein-like II"/>
    <property type="match status" value="3"/>
</dbReference>
<dbReference type="InterPro" id="IPR011006">
    <property type="entry name" value="CheY-like_superfamily"/>
</dbReference>
<dbReference type="Gene3D" id="3.30.450.20">
    <property type="entry name" value="PAS domain"/>
    <property type="match status" value="1"/>
</dbReference>
<dbReference type="SMART" id="SM00062">
    <property type="entry name" value="PBPb"/>
    <property type="match status" value="2"/>
</dbReference>
<reference evidence="13 14" key="1">
    <citation type="submission" date="2019-10" db="EMBL/GenBank/DDBJ databases">
        <title>Poseidonibacter ostreae sp. nov., isolated from the gut of the Ostrea denselamellosa.</title>
        <authorList>
            <person name="Choi A."/>
        </authorList>
    </citation>
    <scope>NUCLEOTIDE SEQUENCE [LARGE SCALE GENOMIC DNA]</scope>
    <source>
        <strain evidence="11 14">SJOD-M-33</strain>
        <strain evidence="12 13">SJOD-M-5</strain>
    </source>
</reference>
<dbReference type="Gene3D" id="1.10.287.130">
    <property type="match status" value="1"/>
</dbReference>
<organism evidence="11 14">
    <name type="scientific">Poseidonibacter ostreae</name>
    <dbReference type="NCBI Taxonomy" id="2654171"/>
    <lineage>
        <taxon>Bacteria</taxon>
        <taxon>Pseudomonadati</taxon>
        <taxon>Campylobacterota</taxon>
        <taxon>Epsilonproteobacteria</taxon>
        <taxon>Campylobacterales</taxon>
        <taxon>Arcobacteraceae</taxon>
        <taxon>Poseidonibacter</taxon>
    </lineage>
</organism>
<sequence>MKNMVLALLFFLFTSNLLSADKIKALMPSSFLPYFTIDKNGKPAGFAVEVLNEIAKDANYEIDYIIKPNYVNVEEAYLSNEGDLIVASGISEKRKKVSIFTDPISSLHIKAYKRTDFDINSLDEIKNHRLILKTNNITVSLFKNPKKDKVRFVDSKEEGLLSLFTGQGDVFVFNDYPLEKLIKQLAFENKISSFGEKIHQVDFAIRIQKDKINIQKRLNDSLIKFKTTKKYQYLYNKWMLDKVVEEPKEEINFTEEEKQWIQEHPTLTVGHSSKFEPLFIKTPNGKFEGVIPEIYKLLEDKIGVKFKYIEDNWFNIHKRVSNNEIDIVGMMNDKAVKQKNLLKIDKFFTYPFTIFSKKNDKRQINSMEDLKGLKVAYYKEIIVVDEYLKDFKGIDTLKVNSPIEAFQAVLNNKADVAISFEMHSYLLNKYSILGLKVSHYLKEGFTHWVPAVASNSLILQSILSKAIKTISIQDHNKILSKWSYRNEDLRKVYNLSNDEFLFLQNKKDFTVCTQYNSYPVSAVLNKELIGVTGDLFKKISNKLEINFKAIDVSSNEDLNKKVKEEKCDFVSIVIQNQKRFKNIKPSQTFSAYPFSIVGNLNQEFVGNPIALKDATILVRFGIYKELIRKTYPYLNVVVENDLDKAMEKVSKNNNFYISSIEPNSNNYITRYGFDKFKVTALLPNTVFESAIGINENLPQMETIINKVLDTFTEKEIDDIYNKYEIKEYKVNVDYKYLWFIFFISLIIITLIYMKYFFNKKQKERIEQLNKKLNVATNSASLGVWEWDIKNEILIWNDLMYEIYEIEPNTSTNRYDLWKNSLSSDCKKRAEKEIFQALENHTIFDTEFKINTKSGIKYIDAYGKATYDKNGNAINMIGINIDISEKKKLIEELSTKNKALEHAQVEIKNSLFKANYEKEKAQSAYEEASVAEEEAISSQRELINMHEQLIKASKSKSDFLANMSHEIRTPLSGIMGITDIMLEDDCSASQERYLSIIKKSSISLKNIINDILDFTKIEEGKFDIINRPFNLEKMIDSIKDMFKVNLNHRNVEFKLFIQNGIPTNIIGDELRVTQILNNIIGNSLKFTEKGYIKLSIRELSRRRNLLKLKFMIEDTGIGMSEEITNIIFESFTQGELSNTKKYQGTGLGLSISKNLVELMGGKIWFDSVQGQGTTFYFTIDFRIDKNKKEEEIIINQELNVLKEKKNALVAEDSKVNQIVINGLLTKYGFNVDIANDGEEALELAKTRKYDIIFMDIQMPKLDGHEATRYIRQFDIDIPIIAVSAAVLPEDKENSLNAGMDNHIRKPIDNIELLNEIAKYFELTKKEKKEKKSTINSLNLKFIALNSLLKDLSLEENEAFLLLQSFVKSNKNFDTKIKGLAFNSKEFKAMIHKLKGSCGNLKVEELYSLCVDIEESKIEFLSVPLNLLIDRLNEFIKEIEEKVVPLIKKDIVKEEVLKEHITSLIDDLDNFKFIKEQRFLTLYDSLEGIINIEVIQDLKDSRKNSLNNETIRLLENILSELKKDE</sequence>
<dbReference type="InterPro" id="IPR013655">
    <property type="entry name" value="PAS_fold_3"/>
</dbReference>
<evidence type="ECO:0000256" key="5">
    <source>
        <dbReference type="SAM" id="Coils"/>
    </source>
</evidence>
<evidence type="ECO:0000256" key="2">
    <source>
        <dbReference type="ARBA" id="ARBA00012438"/>
    </source>
</evidence>
<dbReference type="InterPro" id="IPR001789">
    <property type="entry name" value="Sig_transdc_resp-reg_receiver"/>
</dbReference>
<dbReference type="EMBL" id="WFKJ01000014">
    <property type="protein sequence ID" value="KAB7891663.1"/>
    <property type="molecule type" value="Genomic_DNA"/>
</dbReference>
<dbReference type="SMART" id="SM00388">
    <property type="entry name" value="HisKA"/>
    <property type="match status" value="1"/>
</dbReference>
<dbReference type="CDD" id="cd17546">
    <property type="entry name" value="REC_hyHK_CKI1_RcsC-like"/>
    <property type="match status" value="1"/>
</dbReference>
<dbReference type="CDD" id="cd01007">
    <property type="entry name" value="PBP2_BvgS_HisK_like"/>
    <property type="match status" value="1"/>
</dbReference>
<dbReference type="Pfam" id="PF08447">
    <property type="entry name" value="PAS_3"/>
    <property type="match status" value="1"/>
</dbReference>
<dbReference type="Pfam" id="PF02518">
    <property type="entry name" value="HATPase_c"/>
    <property type="match status" value="1"/>
</dbReference>
<dbReference type="InterPro" id="IPR035965">
    <property type="entry name" value="PAS-like_dom_sf"/>
</dbReference>
<evidence type="ECO:0000259" key="9">
    <source>
        <dbReference type="PROSITE" id="PS50110"/>
    </source>
</evidence>
<feature type="domain" description="PAC" evidence="10">
    <location>
        <begin position="843"/>
        <end position="894"/>
    </location>
</feature>
<keyword evidence="6" id="KW-0812">Transmembrane</keyword>
<dbReference type="GO" id="GO:0000155">
    <property type="term" value="F:phosphorelay sensor kinase activity"/>
    <property type="evidence" value="ECO:0007669"/>
    <property type="project" value="InterPro"/>
</dbReference>
<dbReference type="InterPro" id="IPR036097">
    <property type="entry name" value="HisK_dim/P_sf"/>
</dbReference>
<keyword evidence="13" id="KW-1185">Reference proteome</keyword>
<dbReference type="Pfam" id="PF00072">
    <property type="entry name" value="Response_reg"/>
    <property type="match status" value="1"/>
</dbReference>
<dbReference type="Gene3D" id="1.20.120.160">
    <property type="entry name" value="HPT domain"/>
    <property type="match status" value="1"/>
</dbReference>
<dbReference type="Pfam" id="PF00497">
    <property type="entry name" value="SBP_bac_3"/>
    <property type="match status" value="3"/>
</dbReference>
<dbReference type="InterPro" id="IPR003594">
    <property type="entry name" value="HATPase_dom"/>
</dbReference>
<evidence type="ECO:0000256" key="6">
    <source>
        <dbReference type="SAM" id="Phobius"/>
    </source>
</evidence>
<dbReference type="InterPro" id="IPR036890">
    <property type="entry name" value="HATPase_C_sf"/>
</dbReference>
<dbReference type="InterPro" id="IPR001638">
    <property type="entry name" value="Solute-binding_3/MltF_N"/>
</dbReference>
<dbReference type="SUPFAM" id="SSF47384">
    <property type="entry name" value="Homodimeric domain of signal transducing histidine kinase"/>
    <property type="match status" value="1"/>
</dbReference>
<dbReference type="PANTHER" id="PTHR45339">
    <property type="entry name" value="HYBRID SIGNAL TRANSDUCTION HISTIDINE KINASE J"/>
    <property type="match status" value="1"/>
</dbReference>
<dbReference type="PRINTS" id="PR00344">
    <property type="entry name" value="BCTRLSENSOR"/>
</dbReference>
<evidence type="ECO:0000259" key="8">
    <source>
        <dbReference type="PROSITE" id="PS50109"/>
    </source>
</evidence>
<feature type="signal peptide" evidence="7">
    <location>
        <begin position="1"/>
        <end position="20"/>
    </location>
</feature>
<dbReference type="FunFam" id="3.30.565.10:FF:000010">
    <property type="entry name" value="Sensor histidine kinase RcsC"/>
    <property type="match status" value="1"/>
</dbReference>